<accession>A0A4Q1C4R9</accession>
<feature type="transmembrane region" description="Helical" evidence="1">
    <location>
        <begin position="108"/>
        <end position="127"/>
    </location>
</feature>
<proteinExistence type="predicted"/>
<protein>
    <recommendedName>
        <fullName evidence="4">DUF3592 domain-containing protein</fullName>
    </recommendedName>
</protein>
<comment type="caution">
    <text evidence="2">The sequence shown here is derived from an EMBL/GenBank/DDBJ whole genome shotgun (WGS) entry which is preliminary data.</text>
</comment>
<feature type="transmembrane region" description="Helical" evidence="1">
    <location>
        <begin position="344"/>
        <end position="361"/>
    </location>
</feature>
<evidence type="ECO:0000313" key="2">
    <source>
        <dbReference type="EMBL" id="RXK53418.1"/>
    </source>
</evidence>
<evidence type="ECO:0000313" key="3">
    <source>
        <dbReference type="Proteomes" id="UP000290218"/>
    </source>
</evidence>
<name>A0A4Q1C4R9_9BACT</name>
<dbReference type="OrthoDB" id="228317at2"/>
<keyword evidence="1" id="KW-0472">Membrane</keyword>
<organism evidence="2 3">
    <name type="scientific">Oleiharenicola lentus</name>
    <dbReference type="NCBI Taxonomy" id="2508720"/>
    <lineage>
        <taxon>Bacteria</taxon>
        <taxon>Pseudomonadati</taxon>
        <taxon>Verrucomicrobiota</taxon>
        <taxon>Opitutia</taxon>
        <taxon>Opitutales</taxon>
        <taxon>Opitutaceae</taxon>
        <taxon>Oleiharenicola</taxon>
    </lineage>
</organism>
<feature type="transmembrane region" description="Helical" evidence="1">
    <location>
        <begin position="139"/>
        <end position="157"/>
    </location>
</feature>
<gene>
    <name evidence="2" type="ORF">ESB00_17135</name>
</gene>
<sequence length="520" mass="56756">MADDRTQNRGCGYVMFAVLLLGGGGLLSLAATQLRRFGHRPVPEVLVPAILGLLMVVGAFFMWRLARRYSREIAATTERKAQFPDQPWKWKQEWAGPAIEADAEAGTVVIWFFALVWNLISWTATAAMLTKGIGKPGEYFVLLFPAVGLLLLWVAIYQTMRARKYGRARFVPSSLPGVIGGYLGGVIEVPARVIPEADARLTLKCIRREVRGSGKNRSVRENVLWEREELIARDKWMAAARGTSIPVLFYIPAGQPPTDDRDRNNEIIWRLAASAATAGVDFATGFKVPVFATGAPAPPPAAGAPVLEEYTPVALDGAALAACGVRREGDTFHFSSGHLPGTKLTTAVLFLGIVALLAWFWTQRIPAPVWGITLFFGAIIALFAGSVWFDAYEVRIEAADVVVTKRRPWGTKVERVARAEVVAVRHDKSMSSGENQYLRLKLEGAPAAPGEPGAEEPFLVRKIREKAEAKAKETGKPLPPEFVAQLSNRPKFSIEFAKHIPGQTKAEAIGALVLAAIRGK</sequence>
<feature type="transmembrane region" description="Helical" evidence="1">
    <location>
        <begin position="367"/>
        <end position="389"/>
    </location>
</feature>
<feature type="transmembrane region" description="Helical" evidence="1">
    <location>
        <begin position="45"/>
        <end position="63"/>
    </location>
</feature>
<dbReference type="Proteomes" id="UP000290218">
    <property type="component" value="Unassembled WGS sequence"/>
</dbReference>
<keyword evidence="3" id="KW-1185">Reference proteome</keyword>
<feature type="transmembrane region" description="Helical" evidence="1">
    <location>
        <begin position="12"/>
        <end position="33"/>
    </location>
</feature>
<keyword evidence="1" id="KW-1133">Transmembrane helix</keyword>
<dbReference type="AlphaFoldDB" id="A0A4Q1C4R9"/>
<reference evidence="2 3" key="1">
    <citation type="submission" date="2019-01" db="EMBL/GenBank/DDBJ databases">
        <title>Lacunisphaera sp. strain TWA-58.</title>
        <authorList>
            <person name="Chen W.-M."/>
        </authorList>
    </citation>
    <scope>NUCLEOTIDE SEQUENCE [LARGE SCALE GENOMIC DNA]</scope>
    <source>
        <strain evidence="2 3">TWA-58</strain>
    </source>
</reference>
<dbReference type="RefSeq" id="WP_129049015.1">
    <property type="nucleotide sequence ID" value="NZ_SDHX01000002.1"/>
</dbReference>
<evidence type="ECO:0008006" key="4">
    <source>
        <dbReference type="Google" id="ProtNLM"/>
    </source>
</evidence>
<evidence type="ECO:0000256" key="1">
    <source>
        <dbReference type="SAM" id="Phobius"/>
    </source>
</evidence>
<dbReference type="EMBL" id="SDHX01000002">
    <property type="protein sequence ID" value="RXK53418.1"/>
    <property type="molecule type" value="Genomic_DNA"/>
</dbReference>
<keyword evidence="1" id="KW-0812">Transmembrane</keyword>